<dbReference type="SUPFAM" id="SSF56112">
    <property type="entry name" value="Protein kinase-like (PK-like)"/>
    <property type="match status" value="1"/>
</dbReference>
<dbReference type="Pfam" id="PF00069">
    <property type="entry name" value="Pkinase"/>
    <property type="match status" value="1"/>
</dbReference>
<dbReference type="InterPro" id="IPR019734">
    <property type="entry name" value="TPR_rpt"/>
</dbReference>
<dbReference type="PROSITE" id="PS00108">
    <property type="entry name" value="PROTEIN_KINASE_ST"/>
    <property type="match status" value="1"/>
</dbReference>
<evidence type="ECO:0000256" key="3">
    <source>
        <dbReference type="ARBA" id="ARBA00022777"/>
    </source>
</evidence>
<evidence type="ECO:0000256" key="1">
    <source>
        <dbReference type="ARBA" id="ARBA00022679"/>
    </source>
</evidence>
<protein>
    <submittedName>
        <fullName evidence="7">Serine/threonine protein kinase</fullName>
    </submittedName>
</protein>
<dbReference type="OrthoDB" id="9801841at2"/>
<keyword evidence="2 5" id="KW-0547">Nucleotide-binding</keyword>
<feature type="domain" description="Protein kinase" evidence="6">
    <location>
        <begin position="78"/>
        <end position="337"/>
    </location>
</feature>
<dbReference type="SMART" id="SM00028">
    <property type="entry name" value="TPR"/>
    <property type="match status" value="5"/>
</dbReference>
<dbReference type="PROSITE" id="PS00107">
    <property type="entry name" value="PROTEIN_KINASE_ATP"/>
    <property type="match status" value="1"/>
</dbReference>
<comment type="caution">
    <text evidence="7">The sequence shown here is derived from an EMBL/GenBank/DDBJ whole genome shotgun (WGS) entry which is preliminary data.</text>
</comment>
<name>A0A062VHQ1_9PROT</name>
<dbReference type="SUPFAM" id="SSF48452">
    <property type="entry name" value="TPR-like"/>
    <property type="match status" value="2"/>
</dbReference>
<dbReference type="eggNOG" id="COG0457">
    <property type="taxonomic scope" value="Bacteria"/>
</dbReference>
<gene>
    <name evidence="7" type="ORF">HPO_07472</name>
</gene>
<dbReference type="STRING" id="1280954.HPO_07472"/>
<dbReference type="PANTHER" id="PTHR43289:SF34">
    <property type="entry name" value="SERINE_THREONINE-PROTEIN KINASE YBDM-RELATED"/>
    <property type="match status" value="1"/>
</dbReference>
<dbReference type="PANTHER" id="PTHR43289">
    <property type="entry name" value="MITOGEN-ACTIVATED PROTEIN KINASE KINASE KINASE 20-RELATED"/>
    <property type="match status" value="1"/>
</dbReference>
<keyword evidence="7" id="KW-0723">Serine/threonine-protein kinase</keyword>
<dbReference type="InterPro" id="IPR011990">
    <property type="entry name" value="TPR-like_helical_dom_sf"/>
</dbReference>
<dbReference type="Pfam" id="PF13432">
    <property type="entry name" value="TPR_16"/>
    <property type="match status" value="1"/>
</dbReference>
<keyword evidence="8" id="KW-1185">Reference proteome</keyword>
<evidence type="ECO:0000313" key="8">
    <source>
        <dbReference type="Proteomes" id="UP000027100"/>
    </source>
</evidence>
<dbReference type="RefSeq" id="WP_035596471.1">
    <property type="nucleotide sequence ID" value="NZ_ARYM01000007.1"/>
</dbReference>
<dbReference type="Gene3D" id="1.10.510.10">
    <property type="entry name" value="Transferase(Phosphotransferase) domain 1"/>
    <property type="match status" value="1"/>
</dbReference>
<dbReference type="Proteomes" id="UP000027100">
    <property type="component" value="Unassembled WGS sequence"/>
</dbReference>
<reference evidence="7 8" key="1">
    <citation type="journal article" date="2014" name="Antonie Van Leeuwenhoek">
        <title>Hyphomonas beringensis sp. nov. and Hyphomonas chukchiensis sp. nov., isolated from surface seawater of the Bering Sea and Chukchi Sea.</title>
        <authorList>
            <person name="Li C."/>
            <person name="Lai Q."/>
            <person name="Li G."/>
            <person name="Dong C."/>
            <person name="Wang J."/>
            <person name="Liao Y."/>
            <person name="Shao Z."/>
        </authorList>
    </citation>
    <scope>NUCLEOTIDE SEQUENCE [LARGE SCALE GENOMIC DNA]</scope>
    <source>
        <strain evidence="7 8">PS728</strain>
    </source>
</reference>
<dbReference type="GO" id="GO:0005524">
    <property type="term" value="F:ATP binding"/>
    <property type="evidence" value="ECO:0007669"/>
    <property type="project" value="UniProtKB-UniRule"/>
</dbReference>
<evidence type="ECO:0000256" key="2">
    <source>
        <dbReference type="ARBA" id="ARBA00022741"/>
    </source>
</evidence>
<dbReference type="Gene3D" id="1.25.40.10">
    <property type="entry name" value="Tetratricopeptide repeat domain"/>
    <property type="match status" value="2"/>
</dbReference>
<evidence type="ECO:0000259" key="6">
    <source>
        <dbReference type="PROSITE" id="PS50011"/>
    </source>
</evidence>
<dbReference type="CDD" id="cd14014">
    <property type="entry name" value="STKc_PknB_like"/>
    <property type="match status" value="1"/>
</dbReference>
<keyword evidence="1" id="KW-0808">Transferase</keyword>
<keyword evidence="4 5" id="KW-0067">ATP-binding</keyword>
<organism evidence="7 8">
    <name type="scientific">Hyphomonas polymorpha PS728</name>
    <dbReference type="NCBI Taxonomy" id="1280954"/>
    <lineage>
        <taxon>Bacteria</taxon>
        <taxon>Pseudomonadati</taxon>
        <taxon>Pseudomonadota</taxon>
        <taxon>Alphaproteobacteria</taxon>
        <taxon>Hyphomonadales</taxon>
        <taxon>Hyphomonadaceae</taxon>
        <taxon>Hyphomonas</taxon>
    </lineage>
</organism>
<evidence type="ECO:0000256" key="5">
    <source>
        <dbReference type="PROSITE-ProRule" id="PRU10141"/>
    </source>
</evidence>
<accession>A0A062VHQ1</accession>
<sequence>MNHNMPNWPQVEALLDAALELPPEERAVFVRAQTEDAALIAEVLSLLDFAGDSEQFLEPPLMGEESALMPVGARLGAWRIDSVIGRGGMGTVYRVHRADGLYEQEAALKLMQPLAPEHWALFESERQFLARLEHPGIARLLDGGGGPDGWPWMVMEYANGAPIDVWARQQDAAPREIVAMVVQACEAMVHAHGKLIVHRDIKPSNILIDEAGRARVIDFGVARLAGGDELGTAPLSLDYAAPELLAGEPATAASDVYGLAATLYALLAGQPPLALSGAPVQTAARRAAEEMPVALSTRTSKPGSALIRDLDAVLAKALSKKPADRYPSVDAFREDLTRALAGDAVSARLKERGYATGRFLLRRRWQVAAAAALVASLGLGLSASLWQAQEARIERDTALREQARLEAVQQYLYFMLRDAADTAGGTETSAREILETAAGQVTEMFANDAAKGGPVMHTLAELYLYLGDYEAAAPLLKRIVEASETEPGVRAAAQYDLAQYHLRTADLEAAEEQLTLAQEFWNRDAALWRRRLVDSRLVEARILRDRGDIEGAISLLQAHLPERVRLSGAHHRHTGVFHNDLGVMLTAAGRRDEAAAAFRQALEVWRVAALDNSPDALNTLNNLAAIETLSGRPEAAEPLFREAVYLRRELYGASAATSALLNNYGKTLLRLGRPEDALPYLREGADMALEHAGPGSIHYASAIAGVSEALSDAGEQLLSFRVAEDGYTRVTEAVGEAHPAAGIIAIMMARAFAEKGDTQQAAGLLAQAELALAPLGAGAASQMEVIRTLRDRFGLVP</sequence>
<dbReference type="eggNOG" id="COG0515">
    <property type="taxonomic scope" value="Bacteria"/>
</dbReference>
<dbReference type="EMBL" id="ARYM01000007">
    <property type="protein sequence ID" value="KCZ99048.1"/>
    <property type="molecule type" value="Genomic_DNA"/>
</dbReference>
<dbReference type="InterPro" id="IPR008271">
    <property type="entry name" value="Ser/Thr_kinase_AS"/>
</dbReference>
<dbReference type="GO" id="GO:0004674">
    <property type="term" value="F:protein serine/threonine kinase activity"/>
    <property type="evidence" value="ECO:0007669"/>
    <property type="project" value="UniProtKB-KW"/>
</dbReference>
<evidence type="ECO:0000313" key="7">
    <source>
        <dbReference type="EMBL" id="KCZ99048.1"/>
    </source>
</evidence>
<dbReference type="PATRIC" id="fig|1280954.3.peg.1518"/>
<dbReference type="Gene3D" id="3.30.200.20">
    <property type="entry name" value="Phosphorylase Kinase, domain 1"/>
    <property type="match status" value="1"/>
</dbReference>
<dbReference type="AlphaFoldDB" id="A0A062VHQ1"/>
<dbReference type="PROSITE" id="PS50011">
    <property type="entry name" value="PROTEIN_KINASE_DOM"/>
    <property type="match status" value="1"/>
</dbReference>
<dbReference type="InterPro" id="IPR017441">
    <property type="entry name" value="Protein_kinase_ATP_BS"/>
</dbReference>
<proteinExistence type="predicted"/>
<feature type="binding site" evidence="5">
    <location>
        <position position="109"/>
    </location>
    <ligand>
        <name>ATP</name>
        <dbReference type="ChEBI" id="CHEBI:30616"/>
    </ligand>
</feature>
<dbReference type="SMART" id="SM00220">
    <property type="entry name" value="S_TKc"/>
    <property type="match status" value="1"/>
</dbReference>
<dbReference type="Pfam" id="PF13424">
    <property type="entry name" value="TPR_12"/>
    <property type="match status" value="2"/>
</dbReference>
<dbReference type="InterPro" id="IPR000719">
    <property type="entry name" value="Prot_kinase_dom"/>
</dbReference>
<keyword evidence="3 7" id="KW-0418">Kinase</keyword>
<evidence type="ECO:0000256" key="4">
    <source>
        <dbReference type="ARBA" id="ARBA00022840"/>
    </source>
</evidence>
<dbReference type="InterPro" id="IPR011009">
    <property type="entry name" value="Kinase-like_dom_sf"/>
</dbReference>